<keyword evidence="1" id="KW-0808">Transferase</keyword>
<dbReference type="Gene3D" id="3.40.630.30">
    <property type="match status" value="1"/>
</dbReference>
<keyword evidence="2" id="KW-0012">Acyltransferase</keyword>
<feature type="domain" description="N-acetyltransferase" evidence="3">
    <location>
        <begin position="3"/>
        <end position="147"/>
    </location>
</feature>
<evidence type="ECO:0000259" key="3">
    <source>
        <dbReference type="PROSITE" id="PS51186"/>
    </source>
</evidence>
<evidence type="ECO:0000313" key="5">
    <source>
        <dbReference type="Proteomes" id="UP000294257"/>
    </source>
</evidence>
<dbReference type="InterPro" id="IPR000182">
    <property type="entry name" value="GNAT_dom"/>
</dbReference>
<proteinExistence type="predicted"/>
<dbReference type="EMBL" id="SGWQ01000001">
    <property type="protein sequence ID" value="RZS44492.1"/>
    <property type="molecule type" value="Genomic_DNA"/>
</dbReference>
<comment type="caution">
    <text evidence="4">The sequence shown here is derived from an EMBL/GenBank/DDBJ whole genome shotgun (WGS) entry which is preliminary data.</text>
</comment>
<gene>
    <name evidence="4" type="ORF">EV193_101368</name>
</gene>
<dbReference type="InterPro" id="IPR016181">
    <property type="entry name" value="Acyl_CoA_acyltransferase"/>
</dbReference>
<dbReference type="InterPro" id="IPR050832">
    <property type="entry name" value="Bact_Acetyltransf"/>
</dbReference>
<name>A0A4Q7L7Z1_9PSEU</name>
<keyword evidence="4" id="KW-0689">Ribosomal protein</keyword>
<keyword evidence="5" id="KW-1185">Reference proteome</keyword>
<protein>
    <submittedName>
        <fullName evidence="4">Ribosomal protein S18 acetylase RimI-like enzyme</fullName>
    </submittedName>
</protein>
<evidence type="ECO:0000256" key="1">
    <source>
        <dbReference type="ARBA" id="ARBA00022679"/>
    </source>
</evidence>
<dbReference type="GO" id="GO:0005840">
    <property type="term" value="C:ribosome"/>
    <property type="evidence" value="ECO:0007669"/>
    <property type="project" value="UniProtKB-KW"/>
</dbReference>
<dbReference type="AlphaFoldDB" id="A0A4Q7L7Z1"/>
<evidence type="ECO:0000256" key="2">
    <source>
        <dbReference type="ARBA" id="ARBA00023315"/>
    </source>
</evidence>
<dbReference type="OrthoDB" id="9805924at2"/>
<sequence>MTIRTRPATESDLPALLALYAELHPGDPAPSPDSALAVWRQIATQAGRTILVAESGDAVVGTVDCAVLPNLTRNARPLMLVENVVVTATSRGSGIGTALLTAAVALARSAGCYKIQLLSRASREVAHAFYESNGFRAVAQGYRLYVD</sequence>
<accession>A0A4Q7L7Z1</accession>
<organism evidence="4 5">
    <name type="scientific">Herbihabitans rhizosphaerae</name>
    <dbReference type="NCBI Taxonomy" id="1872711"/>
    <lineage>
        <taxon>Bacteria</taxon>
        <taxon>Bacillati</taxon>
        <taxon>Actinomycetota</taxon>
        <taxon>Actinomycetes</taxon>
        <taxon>Pseudonocardiales</taxon>
        <taxon>Pseudonocardiaceae</taxon>
        <taxon>Herbihabitans</taxon>
    </lineage>
</organism>
<keyword evidence="4" id="KW-0687">Ribonucleoprotein</keyword>
<dbReference type="SUPFAM" id="SSF55729">
    <property type="entry name" value="Acyl-CoA N-acyltransferases (Nat)"/>
    <property type="match status" value="1"/>
</dbReference>
<dbReference type="PANTHER" id="PTHR43877:SF1">
    <property type="entry name" value="ACETYLTRANSFERASE"/>
    <property type="match status" value="1"/>
</dbReference>
<dbReference type="PROSITE" id="PS51186">
    <property type="entry name" value="GNAT"/>
    <property type="match status" value="1"/>
</dbReference>
<dbReference type="RefSeq" id="WP_130342169.1">
    <property type="nucleotide sequence ID" value="NZ_SGWQ01000001.1"/>
</dbReference>
<reference evidence="4 5" key="1">
    <citation type="submission" date="2019-02" db="EMBL/GenBank/DDBJ databases">
        <title>Genomic Encyclopedia of Type Strains, Phase IV (KMG-IV): sequencing the most valuable type-strain genomes for metagenomic binning, comparative biology and taxonomic classification.</title>
        <authorList>
            <person name="Goeker M."/>
        </authorList>
    </citation>
    <scope>NUCLEOTIDE SEQUENCE [LARGE SCALE GENOMIC DNA]</scope>
    <source>
        <strain evidence="4 5">DSM 101727</strain>
    </source>
</reference>
<evidence type="ECO:0000313" key="4">
    <source>
        <dbReference type="EMBL" id="RZS44492.1"/>
    </source>
</evidence>
<dbReference type="Proteomes" id="UP000294257">
    <property type="component" value="Unassembled WGS sequence"/>
</dbReference>
<dbReference type="PANTHER" id="PTHR43877">
    <property type="entry name" value="AMINOALKYLPHOSPHONATE N-ACETYLTRANSFERASE-RELATED-RELATED"/>
    <property type="match status" value="1"/>
</dbReference>
<dbReference type="Pfam" id="PF00583">
    <property type="entry name" value="Acetyltransf_1"/>
    <property type="match status" value="1"/>
</dbReference>
<dbReference type="GO" id="GO:0016747">
    <property type="term" value="F:acyltransferase activity, transferring groups other than amino-acyl groups"/>
    <property type="evidence" value="ECO:0007669"/>
    <property type="project" value="InterPro"/>
</dbReference>